<evidence type="ECO:0000256" key="2">
    <source>
        <dbReference type="ARBA" id="ARBA00022741"/>
    </source>
</evidence>
<comment type="catalytic activity">
    <reaction evidence="10">
        <text>ATP + H2O = ADP + phosphate + H(+)</text>
        <dbReference type="Rhea" id="RHEA:13065"/>
        <dbReference type="ChEBI" id="CHEBI:15377"/>
        <dbReference type="ChEBI" id="CHEBI:15378"/>
        <dbReference type="ChEBI" id="CHEBI:30616"/>
        <dbReference type="ChEBI" id="CHEBI:43474"/>
        <dbReference type="ChEBI" id="CHEBI:456216"/>
        <dbReference type="EC" id="5.6.2.4"/>
    </reaction>
</comment>
<gene>
    <name evidence="15" type="ORF">H8730_05845</name>
</gene>
<evidence type="ECO:0000256" key="5">
    <source>
        <dbReference type="ARBA" id="ARBA00022840"/>
    </source>
</evidence>
<dbReference type="PANTHER" id="PTHR11070:SF2">
    <property type="entry name" value="ATP-DEPENDENT DNA HELICASE SRS2"/>
    <property type="match status" value="1"/>
</dbReference>
<dbReference type="EC" id="5.6.2.4" evidence="9"/>
<dbReference type="EMBL" id="JACRSQ010000006">
    <property type="protein sequence ID" value="MBC8543062.1"/>
    <property type="molecule type" value="Genomic_DNA"/>
</dbReference>
<evidence type="ECO:0000313" key="15">
    <source>
        <dbReference type="EMBL" id="MBC8543062.1"/>
    </source>
</evidence>
<feature type="domain" description="UvrD-like helicase ATP-binding" evidence="13">
    <location>
        <begin position="466"/>
        <end position="724"/>
    </location>
</feature>
<dbReference type="InterPro" id="IPR014016">
    <property type="entry name" value="UvrD-like_ATP-bd"/>
</dbReference>
<evidence type="ECO:0000256" key="4">
    <source>
        <dbReference type="ARBA" id="ARBA00022806"/>
    </source>
</evidence>
<keyword evidence="16" id="KW-1185">Reference proteome</keyword>
<dbReference type="GO" id="GO:0003677">
    <property type="term" value="F:DNA binding"/>
    <property type="evidence" value="ECO:0007669"/>
    <property type="project" value="UniProtKB-KW"/>
</dbReference>
<accession>A0A926HWT7</accession>
<evidence type="ECO:0000256" key="12">
    <source>
        <dbReference type="SAM" id="MobiDB-lite"/>
    </source>
</evidence>
<dbReference type="Gene3D" id="1.10.10.160">
    <property type="match status" value="1"/>
</dbReference>
<evidence type="ECO:0000256" key="8">
    <source>
        <dbReference type="ARBA" id="ARBA00034617"/>
    </source>
</evidence>
<keyword evidence="7" id="KW-0413">Isomerase</keyword>
<feature type="compositionally biased region" description="Low complexity" evidence="12">
    <location>
        <begin position="442"/>
        <end position="455"/>
    </location>
</feature>
<comment type="similarity">
    <text evidence="1">Belongs to the helicase family. UvrD subfamily.</text>
</comment>
<evidence type="ECO:0000256" key="11">
    <source>
        <dbReference type="PROSITE-ProRule" id="PRU00560"/>
    </source>
</evidence>
<sequence length="1078" mass="120605">MFIADLHIHSKYSRATSRDCVPEYLDLWARRKGIDLIGTGDFTHPAWRAELKEKLTPAEDGLYCLRSECRLDDVLSSSEVRPRFVLSSEISSIYKKNGRTRKVHNVILLPSLEAAESLSVKLEAIGNIHSDGRPILGLDSRDLLEITLETCPDAIFIPAHIWTPHFSLFGAFSGFDTIEECFEDLTPYIHALETGLSSDPPMNWRLSALDRFTLVSNSDAHSPSKLGREANLLDTAMTYPALASAIQGGTEKGFAGTLEFFPEEGKYHYDGHRNCHVCLKPSDAEAVSGLCPVCGKKMTIGVDHRVEQLADRPEGYRPSSAGYYQSLVPLPEVIGASTGLSSTSKKVLAQYETMLRDIGPEFYILREAPFETILPIAGPCVEEGIRRLRDGRVSRTPGYDGEYGTIQLLSQSEIDSLTGQLSLFAVTGLAAPASKRKAGRKASPSSNKPAAAQPSTGSSTASNLLAELNPEQQEAVLASEPAIAVIAGPGTGKTKTLISRIAYLVEHQGVNPSEITAVTFTNKAAGEMKERLDAHFHSKQITRAMTIGTFHSICLQFLSNQLEAVTLVDEYESLDIAKEVLLSCDLSLSPRQFLRAISTWKCHMEREAPSELMDAFLLYQQRLSQIGALDFDDLLIKAWEGWQKESLPFDGFAYLCVDEFQDINEIQYQLIRSWSRHCKGLFVIGDPDQSIYGFRGSDSRCFSRLTDDFPSLRLIRLLQNYRSTPEILYSALPMISQNEGPIRELRPWKPSGSPVRILMAESDLSEAIFIAKEINRMVGGIDMLDAHTQNNQAEQDHIRSFSDMAILYRTHRQGDMLERCLRQEGIPYVVAGRDDFLADEFVRASLGFFRFILNPGDIASLIQCLQTRWKCPEDIRHALRAQWMEALPANQGDAFVRLQNWEPLRECLRLLQFYRTKIVEDSPRTLLESWIQDWNVTDHEPLQRLINMSIFHDRMEPFLQTLLLGEESDLLRSGGRTYDAGTVTLMTLHGSKGLEFPVVFLCGVNKGLIPLESAQHPADIPEERRLFYVGMTRAKEDLILLTSSDPSPFLSDIPMDHVQSSPVAGRRRPSCETQLSLF</sequence>
<feature type="region of interest" description="Disordered" evidence="12">
    <location>
        <begin position="435"/>
        <end position="461"/>
    </location>
</feature>
<protein>
    <recommendedName>
        <fullName evidence="9">DNA 3'-5' helicase</fullName>
        <ecNumber evidence="9">5.6.2.4</ecNumber>
    </recommendedName>
</protein>
<keyword evidence="2 11" id="KW-0547">Nucleotide-binding</keyword>
<organism evidence="15 16">
    <name type="scientific">Bianquea renquensis</name>
    <dbReference type="NCBI Taxonomy" id="2763661"/>
    <lineage>
        <taxon>Bacteria</taxon>
        <taxon>Bacillati</taxon>
        <taxon>Bacillota</taxon>
        <taxon>Clostridia</taxon>
        <taxon>Eubacteriales</taxon>
        <taxon>Bianqueaceae</taxon>
        <taxon>Bianquea</taxon>
    </lineage>
</organism>
<dbReference type="SUPFAM" id="SSF52540">
    <property type="entry name" value="P-loop containing nucleoside triphosphate hydrolases"/>
    <property type="match status" value="1"/>
</dbReference>
<dbReference type="Gene3D" id="1.10.486.10">
    <property type="entry name" value="PCRA, domain 4"/>
    <property type="match status" value="1"/>
</dbReference>
<dbReference type="CDD" id="cd17932">
    <property type="entry name" value="DEXQc_UvrD"/>
    <property type="match status" value="1"/>
</dbReference>
<dbReference type="GO" id="GO:0043138">
    <property type="term" value="F:3'-5' DNA helicase activity"/>
    <property type="evidence" value="ECO:0007669"/>
    <property type="project" value="UniProtKB-EC"/>
</dbReference>
<dbReference type="InterPro" id="IPR027417">
    <property type="entry name" value="P-loop_NTPase"/>
</dbReference>
<comment type="caution">
    <text evidence="15">The sequence shown here is derived from an EMBL/GenBank/DDBJ whole genome shotgun (WGS) entry which is preliminary data.</text>
</comment>
<comment type="catalytic activity">
    <reaction evidence="8">
        <text>Couples ATP hydrolysis with the unwinding of duplex DNA by translocating in the 3'-5' direction.</text>
        <dbReference type="EC" id="5.6.2.4"/>
    </reaction>
</comment>
<evidence type="ECO:0000313" key="16">
    <source>
        <dbReference type="Proteomes" id="UP000657006"/>
    </source>
</evidence>
<evidence type="ECO:0000256" key="9">
    <source>
        <dbReference type="ARBA" id="ARBA00034808"/>
    </source>
</evidence>
<dbReference type="Gene3D" id="3.40.50.300">
    <property type="entry name" value="P-loop containing nucleotide triphosphate hydrolases"/>
    <property type="match status" value="2"/>
</dbReference>
<evidence type="ECO:0000256" key="7">
    <source>
        <dbReference type="ARBA" id="ARBA00023235"/>
    </source>
</evidence>
<evidence type="ECO:0000256" key="3">
    <source>
        <dbReference type="ARBA" id="ARBA00022801"/>
    </source>
</evidence>
<evidence type="ECO:0000256" key="6">
    <source>
        <dbReference type="ARBA" id="ARBA00023125"/>
    </source>
</evidence>
<reference evidence="15" key="1">
    <citation type="submission" date="2020-08" db="EMBL/GenBank/DDBJ databases">
        <title>Genome public.</title>
        <authorList>
            <person name="Liu C."/>
            <person name="Sun Q."/>
        </authorList>
    </citation>
    <scope>NUCLEOTIDE SEQUENCE</scope>
    <source>
        <strain evidence="15">NSJ-32</strain>
    </source>
</reference>
<evidence type="ECO:0000259" key="13">
    <source>
        <dbReference type="PROSITE" id="PS51198"/>
    </source>
</evidence>
<name>A0A926HWT7_9FIRM</name>
<keyword evidence="3 11" id="KW-0378">Hydrolase</keyword>
<keyword evidence="6" id="KW-0238">DNA-binding</keyword>
<evidence type="ECO:0000259" key="14">
    <source>
        <dbReference type="PROSITE" id="PS51217"/>
    </source>
</evidence>
<dbReference type="Gene3D" id="3.20.20.140">
    <property type="entry name" value="Metal-dependent hydrolases"/>
    <property type="match status" value="1"/>
</dbReference>
<proteinExistence type="inferred from homology"/>
<dbReference type="Proteomes" id="UP000657006">
    <property type="component" value="Unassembled WGS sequence"/>
</dbReference>
<dbReference type="RefSeq" id="WP_177716486.1">
    <property type="nucleotide sequence ID" value="NZ_JACRSQ010000006.1"/>
</dbReference>
<dbReference type="InterPro" id="IPR013986">
    <property type="entry name" value="DExx_box_DNA_helicase_dom_sf"/>
</dbReference>
<dbReference type="Pfam" id="PF00580">
    <property type="entry name" value="UvrD-helicase"/>
    <property type="match status" value="1"/>
</dbReference>
<feature type="binding site" evidence="11">
    <location>
        <begin position="487"/>
        <end position="494"/>
    </location>
    <ligand>
        <name>ATP</name>
        <dbReference type="ChEBI" id="CHEBI:30616"/>
    </ligand>
</feature>
<dbReference type="GO" id="GO:0000725">
    <property type="term" value="P:recombinational repair"/>
    <property type="evidence" value="ECO:0007669"/>
    <property type="project" value="TreeGrafter"/>
</dbReference>
<dbReference type="AlphaFoldDB" id="A0A926HWT7"/>
<dbReference type="SUPFAM" id="SSF89550">
    <property type="entry name" value="PHP domain-like"/>
    <property type="match status" value="1"/>
</dbReference>
<dbReference type="InterPro" id="IPR000212">
    <property type="entry name" value="DNA_helicase_UvrD/REP"/>
</dbReference>
<dbReference type="Pfam" id="PF13361">
    <property type="entry name" value="UvrD_C"/>
    <property type="match status" value="2"/>
</dbReference>
<dbReference type="GO" id="GO:0005524">
    <property type="term" value="F:ATP binding"/>
    <property type="evidence" value="ECO:0007669"/>
    <property type="project" value="UniProtKB-UniRule"/>
</dbReference>
<evidence type="ECO:0000256" key="10">
    <source>
        <dbReference type="ARBA" id="ARBA00048988"/>
    </source>
</evidence>
<keyword evidence="4 11" id="KW-0347">Helicase</keyword>
<dbReference type="InterPro" id="IPR016195">
    <property type="entry name" value="Pol/histidinol_Pase-like"/>
</dbReference>
<dbReference type="CDD" id="cd19067">
    <property type="entry name" value="PfuEndoQ-like"/>
    <property type="match status" value="1"/>
</dbReference>
<dbReference type="GO" id="GO:0016787">
    <property type="term" value="F:hydrolase activity"/>
    <property type="evidence" value="ECO:0007669"/>
    <property type="project" value="UniProtKB-UniRule"/>
</dbReference>
<dbReference type="PANTHER" id="PTHR11070">
    <property type="entry name" value="UVRD / RECB / PCRA DNA HELICASE FAMILY MEMBER"/>
    <property type="match status" value="1"/>
</dbReference>
<evidence type="ECO:0000256" key="1">
    <source>
        <dbReference type="ARBA" id="ARBA00009922"/>
    </source>
</evidence>
<dbReference type="CDD" id="cd18807">
    <property type="entry name" value="SF1_C_UvrD"/>
    <property type="match status" value="1"/>
</dbReference>
<dbReference type="PROSITE" id="PS51217">
    <property type="entry name" value="UVRD_HELICASE_CTER"/>
    <property type="match status" value="1"/>
</dbReference>
<feature type="domain" description="UvrD-like helicase C-terminal" evidence="14">
    <location>
        <begin position="725"/>
        <end position="993"/>
    </location>
</feature>
<keyword evidence="5 11" id="KW-0067">ATP-binding</keyword>
<dbReference type="PROSITE" id="PS51198">
    <property type="entry name" value="UVRD_HELICASE_ATP_BIND"/>
    <property type="match status" value="1"/>
</dbReference>
<dbReference type="InterPro" id="IPR014017">
    <property type="entry name" value="DNA_helicase_UvrD-like_C"/>
</dbReference>